<gene>
    <name evidence="2" type="ORF">ACFPQA_01860</name>
</gene>
<feature type="region of interest" description="Disordered" evidence="1">
    <location>
        <begin position="41"/>
        <end position="65"/>
    </location>
</feature>
<dbReference type="RefSeq" id="WP_248157779.1">
    <property type="nucleotide sequence ID" value="NZ_JAKZAJ010000003.1"/>
</dbReference>
<name>A0ABW0RHL0_9GAMM</name>
<feature type="compositionally biased region" description="Basic and acidic residues" evidence="1">
    <location>
        <begin position="56"/>
        <end position="65"/>
    </location>
</feature>
<proteinExistence type="predicted"/>
<evidence type="ECO:0000256" key="1">
    <source>
        <dbReference type="SAM" id="MobiDB-lite"/>
    </source>
</evidence>
<evidence type="ECO:0000313" key="3">
    <source>
        <dbReference type="Proteomes" id="UP001596055"/>
    </source>
</evidence>
<reference evidence="3" key="1">
    <citation type="journal article" date="2019" name="Int. J. Syst. Evol. Microbiol.">
        <title>The Global Catalogue of Microorganisms (GCM) 10K type strain sequencing project: providing services to taxonomists for standard genome sequencing and annotation.</title>
        <authorList>
            <consortium name="The Broad Institute Genomics Platform"/>
            <consortium name="The Broad Institute Genome Sequencing Center for Infectious Disease"/>
            <person name="Wu L."/>
            <person name="Ma J."/>
        </authorList>
    </citation>
    <scope>NUCLEOTIDE SEQUENCE [LARGE SCALE GENOMIC DNA]</scope>
    <source>
        <strain evidence="3">CGMCC 4.1799</strain>
    </source>
</reference>
<accession>A0ABW0RHL0</accession>
<dbReference type="EMBL" id="JBHSNL010000001">
    <property type="protein sequence ID" value="MFC5543786.1"/>
    <property type="molecule type" value="Genomic_DNA"/>
</dbReference>
<keyword evidence="3" id="KW-1185">Reference proteome</keyword>
<comment type="caution">
    <text evidence="2">The sequence shown here is derived from an EMBL/GenBank/DDBJ whole genome shotgun (WGS) entry which is preliminary data.</text>
</comment>
<organism evidence="2 3">
    <name type="scientific">Marinobacter koreensis</name>
    <dbReference type="NCBI Taxonomy" id="335974"/>
    <lineage>
        <taxon>Bacteria</taxon>
        <taxon>Pseudomonadati</taxon>
        <taxon>Pseudomonadota</taxon>
        <taxon>Gammaproteobacteria</taxon>
        <taxon>Pseudomonadales</taxon>
        <taxon>Marinobacteraceae</taxon>
        <taxon>Marinobacter</taxon>
    </lineage>
</organism>
<dbReference type="Proteomes" id="UP001596055">
    <property type="component" value="Unassembled WGS sequence"/>
</dbReference>
<sequence>MNRKTVSLGSLTAFLVLLGYGSGVCAQQYIAEQILEESLKRQQEEKAKKPQPVKEIPAKGEKDSMMLDPRVTPEYWGIKAATII</sequence>
<evidence type="ECO:0000313" key="2">
    <source>
        <dbReference type="EMBL" id="MFC5543786.1"/>
    </source>
</evidence>
<protein>
    <submittedName>
        <fullName evidence="2">Uncharacterized protein</fullName>
    </submittedName>
</protein>